<evidence type="ECO:0000313" key="2">
    <source>
        <dbReference type="EMBL" id="ESZ97064.1"/>
    </source>
</evidence>
<dbReference type="AlphaFoldDB" id="W9CR37"/>
<sequence>MSTEDSPDWSMFTEGWSFATATSFRGDVESINLLSSLSSLPSTSSTQSIQPSVAFNDNTAPRAEQIRGDIDTKHVIGDLNGPRRKRKADDAEDKAPNIKLGNNKRRKMLKAEETDGDIKEEDTVDGPRGRKKRERDWDSVAEQFLPKAKKGKTKAALTLPSVSPAAKTPHSSSASIIKAQSPSATVHKKPTILRYKCPKKKVPCADAQRVWLEFQPQNVKDLYTAADLKERSERVSTTLRNATGKDKHSYREEIPYRIHRLHVCSPRLSNTEQARRAKIFRFKVGFSPSWTRYYGPSTMPPEYVEYELDTTSARGFEFKAEIQRQIAEKNAKKEKFMFETTSERSATEEAELQRQLAEKFGIETRKEHNVRLKEEILRQIGGGEGGGGRRGAQA</sequence>
<feature type="region of interest" description="Disordered" evidence="1">
    <location>
        <begin position="161"/>
        <end position="182"/>
    </location>
</feature>
<name>W9CR37_SCLBF</name>
<comment type="caution">
    <text evidence="2">The sequence shown here is derived from an EMBL/GenBank/DDBJ whole genome shotgun (WGS) entry which is preliminary data.</text>
</comment>
<dbReference type="Proteomes" id="UP000019487">
    <property type="component" value="Unassembled WGS sequence"/>
</dbReference>
<feature type="compositionally biased region" description="Low complexity" evidence="1">
    <location>
        <begin position="38"/>
        <end position="52"/>
    </location>
</feature>
<feature type="region of interest" description="Disordered" evidence="1">
    <location>
        <begin position="38"/>
        <end position="138"/>
    </location>
</feature>
<accession>W9CR37</accession>
<organism evidence="2 3">
    <name type="scientific">Sclerotinia borealis (strain F-4128)</name>
    <dbReference type="NCBI Taxonomy" id="1432307"/>
    <lineage>
        <taxon>Eukaryota</taxon>
        <taxon>Fungi</taxon>
        <taxon>Dikarya</taxon>
        <taxon>Ascomycota</taxon>
        <taxon>Pezizomycotina</taxon>
        <taxon>Leotiomycetes</taxon>
        <taxon>Helotiales</taxon>
        <taxon>Sclerotiniaceae</taxon>
        <taxon>Sclerotinia</taxon>
    </lineage>
</organism>
<dbReference type="EMBL" id="AYSA01000104">
    <property type="protein sequence ID" value="ESZ97064.1"/>
    <property type="molecule type" value="Genomic_DNA"/>
</dbReference>
<keyword evidence="3" id="KW-1185">Reference proteome</keyword>
<feature type="compositionally biased region" description="Polar residues" evidence="1">
    <location>
        <begin position="169"/>
        <end position="182"/>
    </location>
</feature>
<feature type="compositionally biased region" description="Basic and acidic residues" evidence="1">
    <location>
        <begin position="64"/>
        <end position="76"/>
    </location>
</feature>
<feature type="compositionally biased region" description="Basic and acidic residues" evidence="1">
    <location>
        <begin position="87"/>
        <end position="96"/>
    </location>
</feature>
<evidence type="ECO:0000256" key="1">
    <source>
        <dbReference type="SAM" id="MobiDB-lite"/>
    </source>
</evidence>
<protein>
    <submittedName>
        <fullName evidence="2">Uncharacterized protein</fullName>
    </submittedName>
</protein>
<proteinExistence type="predicted"/>
<evidence type="ECO:0000313" key="3">
    <source>
        <dbReference type="Proteomes" id="UP000019487"/>
    </source>
</evidence>
<gene>
    <name evidence="2" type="ORF">SBOR_2555</name>
</gene>
<dbReference type="HOGENOM" id="CLU_700501_0_0_1"/>
<reference evidence="2 3" key="1">
    <citation type="journal article" date="2014" name="Genome Announc.">
        <title>Draft genome sequence of Sclerotinia borealis, a psychrophilic plant pathogenic fungus.</title>
        <authorList>
            <person name="Mardanov A.V."/>
            <person name="Beletsky A.V."/>
            <person name="Kadnikov V.V."/>
            <person name="Ignatov A.N."/>
            <person name="Ravin N.V."/>
        </authorList>
    </citation>
    <scope>NUCLEOTIDE SEQUENCE [LARGE SCALE GENOMIC DNA]</scope>
    <source>
        <strain evidence="3">F-4157</strain>
    </source>
</reference>